<dbReference type="KEGG" id="hfe:HFELIS_01080"/>
<dbReference type="HOGENOM" id="CLU_000445_107_21_7"/>
<protein>
    <submittedName>
        <fullName evidence="10">Methyl-accepting chemotaxis protein (TlpA)</fullName>
    </submittedName>
</protein>
<evidence type="ECO:0000259" key="9">
    <source>
        <dbReference type="PROSITE" id="PS50111"/>
    </source>
</evidence>
<evidence type="ECO:0000256" key="8">
    <source>
        <dbReference type="SAM" id="Phobius"/>
    </source>
</evidence>
<dbReference type="SMART" id="SM01049">
    <property type="entry name" value="Cache_2"/>
    <property type="match status" value="1"/>
</dbReference>
<dbReference type="AlphaFoldDB" id="E7ACG3"/>
<dbReference type="eggNOG" id="COG0840">
    <property type="taxonomic scope" value="Bacteria"/>
</dbReference>
<evidence type="ECO:0000256" key="1">
    <source>
        <dbReference type="ARBA" id="ARBA00004651"/>
    </source>
</evidence>
<dbReference type="GO" id="GO:0005886">
    <property type="term" value="C:plasma membrane"/>
    <property type="evidence" value="ECO:0007669"/>
    <property type="project" value="UniProtKB-SubCell"/>
</dbReference>
<evidence type="ECO:0000256" key="2">
    <source>
        <dbReference type="ARBA" id="ARBA00022475"/>
    </source>
</evidence>
<organism evidence="10 11">
    <name type="scientific">Helicobacter felis (strain ATCC 49179 / CCUG 28539 / NCTC 12436 / CS1)</name>
    <dbReference type="NCBI Taxonomy" id="936155"/>
    <lineage>
        <taxon>Bacteria</taxon>
        <taxon>Pseudomonadati</taxon>
        <taxon>Campylobacterota</taxon>
        <taxon>Epsilonproteobacteria</taxon>
        <taxon>Campylobacterales</taxon>
        <taxon>Helicobacteraceae</taxon>
        <taxon>Helicobacter</taxon>
    </lineage>
</organism>
<dbReference type="EMBL" id="FQ670179">
    <property type="protein sequence ID" value="CBY82192.1"/>
    <property type="molecule type" value="Genomic_DNA"/>
</dbReference>
<dbReference type="eggNOG" id="COG4564">
    <property type="taxonomic scope" value="Bacteria"/>
</dbReference>
<keyword evidence="3 8" id="KW-0812">Transmembrane</keyword>
<dbReference type="Pfam" id="PF08269">
    <property type="entry name" value="dCache_2"/>
    <property type="match status" value="1"/>
</dbReference>
<gene>
    <name evidence="10" type="ordered locus">Hfelis_01080</name>
</gene>
<evidence type="ECO:0000256" key="5">
    <source>
        <dbReference type="ARBA" id="ARBA00023136"/>
    </source>
</evidence>
<dbReference type="STRING" id="936155.HFELIS_01080"/>
<dbReference type="Proteomes" id="UP000007934">
    <property type="component" value="Chromosome"/>
</dbReference>
<dbReference type="PANTHER" id="PTHR32089:SF112">
    <property type="entry name" value="LYSOZYME-LIKE PROTEIN-RELATED"/>
    <property type="match status" value="1"/>
</dbReference>
<accession>E7ACG3</accession>
<dbReference type="PROSITE" id="PS50111">
    <property type="entry name" value="CHEMOTAXIS_TRANSDUC_2"/>
    <property type="match status" value="1"/>
</dbReference>
<feature type="transmembrane region" description="Helical" evidence="8">
    <location>
        <begin position="196"/>
        <end position="218"/>
    </location>
</feature>
<evidence type="ECO:0000256" key="3">
    <source>
        <dbReference type="ARBA" id="ARBA00022692"/>
    </source>
</evidence>
<keyword evidence="6 7" id="KW-0807">Transducer</keyword>
<sequence>MLTIVVTVVTLFMFVHNNQTSIKQINEIVSTDFREMLRERLKLAVNSLNHSLSYAIEHIPHEEDKKRVINAMLRKFRFEKDNSGYFFAYDKYHVIYTSQATHYPMGTNLKDLQSKNGVLFIQELYKVAMSGGGFVRYIFPKPSASGEMRDAEKVSYAEEIKGMPGWWIGAGVYTDNITARTQIIVDNINQKLTNTFHIYIIIVLLFLLFVVIPAYYFFYRTLTGNIKALDGGLKDFFSFVSYKKQGVPNPIQSHSKCELGQMARALNSSIQETVAHLQSDQKLSQEVLNALDGARTGDFTQNIHTQTTNPQLQYLGNNFNAFLVALKSIFYNISSTMQTYSKNDFRIGMDTANLRGGFLELANNINTLRTSIVSSLRNSLNFANALTQETHALNETTHAMDNASKQQTHSLEQTTQALEQITRVTQSVHAKNREVIEQSEGIQRIVLTITEIADQISLLALNATIEAARAGEHGRGFAVVADEVRQLAERTQKSLGEIETNTQALTQSINDATSAIEEQTQSIAQINVAMEELEQTVAHNAQIAATSSTISENVQRIAKNILEEANNKKF</sequence>
<name>E7ACG3_HELFC</name>
<keyword evidence="4 8" id="KW-1133">Transmembrane helix</keyword>
<dbReference type="OrthoDB" id="5348717at2"/>
<dbReference type="Gene3D" id="3.30.450.20">
    <property type="entry name" value="PAS domain"/>
    <property type="match status" value="1"/>
</dbReference>
<keyword evidence="5 8" id="KW-0472">Membrane</keyword>
<keyword evidence="11" id="KW-1185">Reference proteome</keyword>
<evidence type="ECO:0000256" key="6">
    <source>
        <dbReference type="ARBA" id="ARBA00023224"/>
    </source>
</evidence>
<dbReference type="Gene3D" id="6.10.340.10">
    <property type="match status" value="1"/>
</dbReference>
<proteinExistence type="predicted"/>
<evidence type="ECO:0000256" key="7">
    <source>
        <dbReference type="PROSITE-ProRule" id="PRU00284"/>
    </source>
</evidence>
<dbReference type="GO" id="GO:0007165">
    <property type="term" value="P:signal transduction"/>
    <property type="evidence" value="ECO:0007669"/>
    <property type="project" value="UniProtKB-KW"/>
</dbReference>
<dbReference type="InterPro" id="IPR033480">
    <property type="entry name" value="sCache_2"/>
</dbReference>
<dbReference type="Pfam" id="PF00015">
    <property type="entry name" value="MCPsignal"/>
    <property type="match status" value="1"/>
</dbReference>
<feature type="domain" description="Methyl-accepting transducer" evidence="9">
    <location>
        <begin position="350"/>
        <end position="570"/>
    </location>
</feature>
<dbReference type="SMART" id="SM00283">
    <property type="entry name" value="MA"/>
    <property type="match status" value="1"/>
</dbReference>
<comment type="subcellular location">
    <subcellularLocation>
        <location evidence="1">Cell membrane</location>
        <topology evidence="1">Multi-pass membrane protein</topology>
    </subcellularLocation>
</comment>
<dbReference type="Gene3D" id="1.10.287.950">
    <property type="entry name" value="Methyl-accepting chemotaxis protein"/>
    <property type="match status" value="1"/>
</dbReference>
<evidence type="ECO:0000313" key="11">
    <source>
        <dbReference type="Proteomes" id="UP000007934"/>
    </source>
</evidence>
<dbReference type="InterPro" id="IPR004089">
    <property type="entry name" value="MCPsignal_dom"/>
</dbReference>
<keyword evidence="2" id="KW-1003">Cell membrane</keyword>
<reference evidence="10 11" key="1">
    <citation type="journal article" date="2011" name="Genome Biol. Evol.">
        <title>Comparative whole genome sequence analysis of the carcinogenic bacterial model pathogen Helicobacter felis.</title>
        <authorList>
            <person name="Arnold I.C."/>
            <person name="Zigova Z."/>
            <person name="Holden M."/>
            <person name="Lawley T.D."/>
            <person name="Rad R."/>
            <person name="Dougan G."/>
            <person name="Falkow S."/>
            <person name="Bentley S.D."/>
            <person name="Muller A."/>
        </authorList>
    </citation>
    <scope>NUCLEOTIDE SEQUENCE [LARGE SCALE GENOMIC DNA]</scope>
    <source>
        <strain evidence="11">ATCC 49179 / CCUG 28539 / NCTC 12436 / CS1</strain>
    </source>
</reference>
<evidence type="ECO:0000256" key="4">
    <source>
        <dbReference type="ARBA" id="ARBA00022989"/>
    </source>
</evidence>
<evidence type="ECO:0000313" key="10">
    <source>
        <dbReference type="EMBL" id="CBY82192.1"/>
    </source>
</evidence>
<dbReference type="SUPFAM" id="SSF58104">
    <property type="entry name" value="Methyl-accepting chemotaxis protein (MCP) signaling domain"/>
    <property type="match status" value="1"/>
</dbReference>
<dbReference type="InterPro" id="IPR004010">
    <property type="entry name" value="Double_Cache_2"/>
</dbReference>
<dbReference type="PANTHER" id="PTHR32089">
    <property type="entry name" value="METHYL-ACCEPTING CHEMOTAXIS PROTEIN MCPB"/>
    <property type="match status" value="1"/>
</dbReference>